<evidence type="ECO:0000313" key="9">
    <source>
        <dbReference type="EMBL" id="QRO84371.1"/>
    </source>
</evidence>
<dbReference type="PANTHER" id="PTHR30509">
    <property type="entry name" value="P-HYDROXYBENZOIC ACID EFFLUX PUMP SUBUNIT-RELATED"/>
    <property type="match status" value="1"/>
</dbReference>
<evidence type="ECO:0000256" key="5">
    <source>
        <dbReference type="ARBA" id="ARBA00022989"/>
    </source>
</evidence>
<dbReference type="PANTHER" id="PTHR30509:SF27">
    <property type="entry name" value="UPF0421 PROTEIN YGAE"/>
    <property type="match status" value="1"/>
</dbReference>
<evidence type="ECO:0000256" key="2">
    <source>
        <dbReference type="ARBA" id="ARBA00006544"/>
    </source>
</evidence>
<reference evidence="8 10" key="1">
    <citation type="journal article" date="2016" name="Front. Microbiol.">
        <title>Comprehensive Phylogenetic Analysis of Bovine Non-aureus Staphylococci Species Based on Whole-Genome Sequencing.</title>
        <authorList>
            <person name="Naushad S."/>
            <person name="Barkema H.W."/>
            <person name="Luby C."/>
            <person name="Condas L.A."/>
            <person name="Nobrega D.B."/>
            <person name="Carson D.A."/>
            <person name="De Buck J."/>
        </authorList>
    </citation>
    <scope>NUCLEOTIDE SEQUENCE [LARGE SCALE GENOMIC DNA]</scope>
    <source>
        <strain evidence="8 10">SNUC 2204</strain>
    </source>
</reference>
<name>A0A2T4PU89_9STAP</name>
<dbReference type="InterPro" id="IPR010343">
    <property type="entry name" value="ArAE_1"/>
</dbReference>
<dbReference type="EMBL" id="CP069486">
    <property type="protein sequence ID" value="QRO84371.1"/>
    <property type="molecule type" value="Genomic_DNA"/>
</dbReference>
<sequence>MKFGARIFKTGIAIVLAIFLANLLPGPTLITSIAGVAAMVAMQPSVYRSFKTIVEQFQGNVIGAITAVTIFSIFGNNVVFIGLTAVIIISILYKFNLQHVSNLAVVTALIILGHHEGDFYISAIYRFLLVMIGVLSAFIVNFTFLPPKFETKMYYNSLNISTDIFKWFRLVLNGTTEFHYVKQDLETIRTRIVKLEQFYLYYKEERAYTKKQAFSQMRKKILFKEIIAATRRAYEVLRKMNRYENDIHNLNDDLKVQMKFELDELMAQHEQILVRISQKAKHDIDQVPDYLVEPYKEDLMKIFIKDITNNPNQEDYYIENVMQVLSAMLDYKATILHLDKLSSSYFKYHPEDSDIQIEDEDFDL</sequence>
<keyword evidence="3" id="KW-1003">Cell membrane</keyword>
<feature type="transmembrane region" description="Helical" evidence="7">
    <location>
        <begin position="100"/>
        <end position="117"/>
    </location>
</feature>
<keyword evidence="6 7" id="KW-0472">Membrane</keyword>
<dbReference type="STRING" id="1167632.GCA_000286335_02375"/>
<evidence type="ECO:0000256" key="7">
    <source>
        <dbReference type="SAM" id="Phobius"/>
    </source>
</evidence>
<dbReference type="GO" id="GO:0005886">
    <property type="term" value="C:plasma membrane"/>
    <property type="evidence" value="ECO:0007669"/>
    <property type="project" value="UniProtKB-SubCell"/>
</dbReference>
<dbReference type="AlphaFoldDB" id="A0A2T4PU89"/>
<gene>
    <name evidence="8" type="ORF">BU072_05925</name>
    <name evidence="9" type="ORF">I6J37_09095</name>
</gene>
<keyword evidence="11" id="KW-1185">Reference proteome</keyword>
<dbReference type="GeneID" id="64116862"/>
<comment type="subcellular location">
    <subcellularLocation>
        <location evidence="1">Cell membrane</location>
        <topology evidence="1">Multi-pass membrane protein</topology>
    </subcellularLocation>
</comment>
<evidence type="ECO:0000313" key="11">
    <source>
        <dbReference type="Proteomes" id="UP000627155"/>
    </source>
</evidence>
<evidence type="ECO:0000256" key="6">
    <source>
        <dbReference type="ARBA" id="ARBA00023136"/>
    </source>
</evidence>
<dbReference type="Pfam" id="PF06081">
    <property type="entry name" value="ArAE_1"/>
    <property type="match status" value="1"/>
</dbReference>
<evidence type="ECO:0000256" key="1">
    <source>
        <dbReference type="ARBA" id="ARBA00004651"/>
    </source>
</evidence>
<reference evidence="9 11" key="3">
    <citation type="submission" date="2021-02" db="EMBL/GenBank/DDBJ databases">
        <title>FDA dAtabase for Regulatory Grade micrObial Sequences (FDA-ARGOS): Supporting development and validation of Infectious Disease Dx tests.</title>
        <authorList>
            <person name="Sproer C."/>
            <person name="Gronow S."/>
            <person name="Severitt S."/>
            <person name="Schroder I."/>
            <person name="Tallon L."/>
            <person name="Sadzewicz L."/>
            <person name="Zhao X."/>
            <person name="Boylan J."/>
            <person name="Ott S."/>
            <person name="Bowen H."/>
            <person name="Vavikolanu K."/>
            <person name="Mehta A."/>
            <person name="Aluvathingal J."/>
            <person name="Nadendla S."/>
            <person name="Lowell S."/>
            <person name="Myers T."/>
            <person name="Yan Y."/>
            <person name="Sichtig H."/>
        </authorList>
    </citation>
    <scope>NUCLEOTIDE SEQUENCE [LARGE SCALE GENOMIC DNA]</scope>
    <source>
        <strain evidence="9 11">FDAARGOS_1207</strain>
    </source>
</reference>
<dbReference type="Proteomes" id="UP000241209">
    <property type="component" value="Unassembled WGS sequence"/>
</dbReference>
<protein>
    <submittedName>
        <fullName evidence="8">Aromatic acid exporter family protein</fullName>
    </submittedName>
</protein>
<organism evidence="8 10">
    <name type="scientific">Mammaliicoccus vitulinus</name>
    <dbReference type="NCBI Taxonomy" id="71237"/>
    <lineage>
        <taxon>Bacteria</taxon>
        <taxon>Bacillati</taxon>
        <taxon>Bacillota</taxon>
        <taxon>Bacilli</taxon>
        <taxon>Bacillales</taxon>
        <taxon>Staphylococcaceae</taxon>
        <taxon>Mammaliicoccus</taxon>
    </lineage>
</organism>
<keyword evidence="4 7" id="KW-0812">Transmembrane</keyword>
<feature type="transmembrane region" description="Helical" evidence="7">
    <location>
        <begin position="61"/>
        <end position="93"/>
    </location>
</feature>
<keyword evidence="5 7" id="KW-1133">Transmembrane helix</keyword>
<dbReference type="OrthoDB" id="1653617at2"/>
<comment type="similarity">
    <text evidence="2">Belongs to the UPF0421 family.</text>
</comment>
<dbReference type="EMBL" id="PZFK01000009">
    <property type="protein sequence ID" value="PTI29983.1"/>
    <property type="molecule type" value="Genomic_DNA"/>
</dbReference>
<accession>A0A2T4PU89</accession>
<evidence type="ECO:0000256" key="3">
    <source>
        <dbReference type="ARBA" id="ARBA00022475"/>
    </source>
</evidence>
<feature type="transmembrane region" description="Helical" evidence="7">
    <location>
        <begin position="12"/>
        <end position="41"/>
    </location>
</feature>
<proteinExistence type="inferred from homology"/>
<reference evidence="8" key="2">
    <citation type="submission" date="2018-03" db="EMBL/GenBank/DDBJ databases">
        <authorList>
            <person name="Keele B.F."/>
        </authorList>
    </citation>
    <scope>NUCLEOTIDE SEQUENCE</scope>
    <source>
        <strain evidence="8">SNUC 2204</strain>
    </source>
</reference>
<dbReference type="Proteomes" id="UP000627155">
    <property type="component" value="Chromosome"/>
</dbReference>
<evidence type="ECO:0000313" key="8">
    <source>
        <dbReference type="EMBL" id="PTI29983.1"/>
    </source>
</evidence>
<evidence type="ECO:0000256" key="4">
    <source>
        <dbReference type="ARBA" id="ARBA00022692"/>
    </source>
</evidence>
<dbReference type="RefSeq" id="WP_016913031.1">
    <property type="nucleotide sequence ID" value="NZ_BMDF01000006.1"/>
</dbReference>
<evidence type="ECO:0000313" key="10">
    <source>
        <dbReference type="Proteomes" id="UP000241209"/>
    </source>
</evidence>
<feature type="transmembrane region" description="Helical" evidence="7">
    <location>
        <begin position="123"/>
        <end position="145"/>
    </location>
</feature>